<dbReference type="PANTHER" id="PTHR21964">
    <property type="entry name" value="BREAST CANCER METASTASIS-SUPPRESSOR 1"/>
    <property type="match status" value="1"/>
</dbReference>
<feature type="compositionally biased region" description="Basic and acidic residues" evidence="6">
    <location>
        <begin position="78"/>
        <end position="87"/>
    </location>
</feature>
<organism evidence="7 8">
    <name type="scientific">Heterodermia speciosa</name>
    <dbReference type="NCBI Taxonomy" id="116794"/>
    <lineage>
        <taxon>Eukaryota</taxon>
        <taxon>Fungi</taxon>
        <taxon>Dikarya</taxon>
        <taxon>Ascomycota</taxon>
        <taxon>Pezizomycotina</taxon>
        <taxon>Lecanoromycetes</taxon>
        <taxon>OSLEUM clade</taxon>
        <taxon>Lecanoromycetidae</taxon>
        <taxon>Caliciales</taxon>
        <taxon>Physciaceae</taxon>
        <taxon>Heterodermia</taxon>
    </lineage>
</organism>
<feature type="region of interest" description="Disordered" evidence="6">
    <location>
        <begin position="135"/>
        <end position="170"/>
    </location>
</feature>
<feature type="region of interest" description="Disordered" evidence="6">
    <location>
        <begin position="1"/>
        <end position="87"/>
    </location>
</feature>
<dbReference type="Proteomes" id="UP000664521">
    <property type="component" value="Unassembled WGS sequence"/>
</dbReference>
<evidence type="ECO:0008006" key="9">
    <source>
        <dbReference type="Google" id="ProtNLM"/>
    </source>
</evidence>
<feature type="compositionally biased region" description="Polar residues" evidence="6">
    <location>
        <begin position="564"/>
        <end position="583"/>
    </location>
</feature>
<reference evidence="7" key="1">
    <citation type="submission" date="2021-03" db="EMBL/GenBank/DDBJ databases">
        <authorList>
            <person name="Tagirdzhanova G."/>
        </authorList>
    </citation>
    <scope>NUCLEOTIDE SEQUENCE</scope>
</reference>
<dbReference type="AlphaFoldDB" id="A0A8H3I849"/>
<dbReference type="GO" id="GO:0010468">
    <property type="term" value="P:regulation of gene expression"/>
    <property type="evidence" value="ECO:0007669"/>
    <property type="project" value="UniProtKB-ARBA"/>
</dbReference>
<name>A0A8H3I849_9LECA</name>
<gene>
    <name evidence="7" type="ORF">HETSPECPRED_008103</name>
</gene>
<dbReference type="GO" id="GO:0005654">
    <property type="term" value="C:nucleoplasm"/>
    <property type="evidence" value="ECO:0007669"/>
    <property type="project" value="UniProtKB-ARBA"/>
</dbReference>
<keyword evidence="4" id="KW-0804">Transcription</keyword>
<evidence type="ECO:0000256" key="5">
    <source>
        <dbReference type="ARBA" id="ARBA00023242"/>
    </source>
</evidence>
<feature type="region of interest" description="Disordered" evidence="6">
    <location>
        <begin position="523"/>
        <end position="605"/>
    </location>
</feature>
<evidence type="ECO:0000313" key="8">
    <source>
        <dbReference type="Proteomes" id="UP000664521"/>
    </source>
</evidence>
<evidence type="ECO:0000256" key="3">
    <source>
        <dbReference type="ARBA" id="ARBA00023015"/>
    </source>
</evidence>
<keyword evidence="5" id="KW-0539">Nucleus</keyword>
<keyword evidence="8" id="KW-1185">Reference proteome</keyword>
<comment type="subcellular location">
    <subcellularLocation>
        <location evidence="1">Nucleus</location>
    </subcellularLocation>
</comment>
<feature type="compositionally biased region" description="Polar residues" evidence="6">
    <location>
        <begin position="636"/>
        <end position="646"/>
    </location>
</feature>
<feature type="region of interest" description="Disordered" evidence="6">
    <location>
        <begin position="631"/>
        <end position="652"/>
    </location>
</feature>
<keyword evidence="2" id="KW-0678">Repressor</keyword>
<dbReference type="Gene3D" id="1.20.5.1500">
    <property type="match status" value="1"/>
</dbReference>
<keyword evidence="3" id="KW-0805">Transcription regulation</keyword>
<dbReference type="SMART" id="SM01401">
    <property type="entry name" value="Sds3"/>
    <property type="match status" value="1"/>
</dbReference>
<feature type="region of interest" description="Disordered" evidence="6">
    <location>
        <begin position="214"/>
        <end position="244"/>
    </location>
</feature>
<evidence type="ECO:0000313" key="7">
    <source>
        <dbReference type="EMBL" id="CAF9908528.1"/>
    </source>
</evidence>
<dbReference type="InterPro" id="IPR013907">
    <property type="entry name" value="Sds3"/>
</dbReference>
<dbReference type="EMBL" id="CAJPDS010000006">
    <property type="protein sequence ID" value="CAF9908528.1"/>
    <property type="molecule type" value="Genomic_DNA"/>
</dbReference>
<proteinExistence type="predicted"/>
<evidence type="ECO:0000256" key="1">
    <source>
        <dbReference type="ARBA" id="ARBA00004123"/>
    </source>
</evidence>
<protein>
    <recommendedName>
        <fullName evidence="9">Transcriptional regulatory protein DEP1</fullName>
    </recommendedName>
</protein>
<feature type="compositionally biased region" description="Basic residues" evidence="6">
    <location>
        <begin position="229"/>
        <end position="239"/>
    </location>
</feature>
<comment type="caution">
    <text evidence="7">The sequence shown here is derived from an EMBL/GenBank/DDBJ whole genome shotgun (WGS) entry which is preliminary data.</text>
</comment>
<evidence type="ECO:0000256" key="2">
    <source>
        <dbReference type="ARBA" id="ARBA00022491"/>
    </source>
</evidence>
<dbReference type="OrthoDB" id="20886at2759"/>
<feature type="compositionally biased region" description="Polar residues" evidence="6">
    <location>
        <begin position="590"/>
        <end position="605"/>
    </location>
</feature>
<accession>A0A8H3I849</accession>
<dbReference type="Pfam" id="PF08598">
    <property type="entry name" value="Sds3"/>
    <property type="match status" value="1"/>
</dbReference>
<feature type="compositionally biased region" description="Basic and acidic residues" evidence="6">
    <location>
        <begin position="42"/>
        <end position="62"/>
    </location>
</feature>
<sequence length="722" mass="79053">MSATPPRHVPELPTLPAIDPLPLPPPALEQDKQFKETAIVEADDRSSSLSEIEERGMAERLDIAPSVNGSDGGDTEAETERLEDSPYKVRLQQNVVLTATAELYGNGETQPNDDIGAPKDQDNIIENEKMLQTSDISSLDDFSDVEGMSPTRNTLKRKRPLYTPSPQPSLVVPTKILGSILGEEKIETREQSRLGTPDHYGDEVLAEGPQAHQRNDEEMGGIGASTASPRKKFKGKQNGRKTEVVSVQDASDLATEIGIIMAPHPTIETSYKNSVGVEDPADGAEIETSAKSEEGLVKKKTALDALGAIEQCFANLKEKLYDERIARCDAELAMLDSPNPTHPELLAALEVIDRHRDEKIRYEDTLIKYKLGALQRKSIAEKAQAHTQYMLRVQDIRETHLTKLNEHFYNIQHERRATDTAAQDYMYHFQPKRSDQIRRQAAYNKEVSLLSGIAKYVGFPAAPDIKGLKQNEIDDDLRAMGITLQPAPVAPTVQPAIPRPSLPLSASFSRKSIADERFLEQNPWANPQHPAHSHLQRQRSAVSRPDSPLVTPAPQKRVIDLTVPQGSASTIADPLSGQNSSIAPTPATGEESNAGATKSRNGYPHINSTPIKAPETIMLENHDFPLKDLKSDTAKHQASSISTPTPKQTPPLYRPVQKGSSINDPLPIPDGPVPYSMSPIPRLPTVKVEERPTLSLLDHHAPSVLPVSMGPNGVGARFGSVM</sequence>
<evidence type="ECO:0000256" key="6">
    <source>
        <dbReference type="SAM" id="MobiDB-lite"/>
    </source>
</evidence>
<evidence type="ECO:0000256" key="4">
    <source>
        <dbReference type="ARBA" id="ARBA00023163"/>
    </source>
</evidence>